<organism evidence="2 3">
    <name type="scientific">Maledivibacter halophilus</name>
    <dbReference type="NCBI Taxonomy" id="36842"/>
    <lineage>
        <taxon>Bacteria</taxon>
        <taxon>Bacillati</taxon>
        <taxon>Bacillota</taxon>
        <taxon>Clostridia</taxon>
        <taxon>Peptostreptococcales</taxon>
        <taxon>Caminicellaceae</taxon>
        <taxon>Maledivibacter</taxon>
    </lineage>
</organism>
<name>A0A1T5MTR3_9FIRM</name>
<evidence type="ECO:0000313" key="3">
    <source>
        <dbReference type="Proteomes" id="UP000190285"/>
    </source>
</evidence>
<protein>
    <submittedName>
        <fullName evidence="2">Uncharacterized membrane protein YhdT</fullName>
    </submittedName>
</protein>
<dbReference type="Pfam" id="PF06196">
    <property type="entry name" value="DUF997"/>
    <property type="match status" value="1"/>
</dbReference>
<dbReference type="Proteomes" id="UP000190285">
    <property type="component" value="Unassembled WGS sequence"/>
</dbReference>
<sequence>MLDSKKKNKILRREALITIGLYIFFFMWWYVFAYGLGSKEPSQYSYVFGFPGWFFYSCILGYVVICLLLWFVVKKFFVEVDFDED</sequence>
<proteinExistence type="predicted"/>
<accession>A0A1T5MTR3</accession>
<keyword evidence="1" id="KW-1133">Transmembrane helix</keyword>
<evidence type="ECO:0000256" key="1">
    <source>
        <dbReference type="SAM" id="Phobius"/>
    </source>
</evidence>
<dbReference type="EMBL" id="FUZT01000025">
    <property type="protein sequence ID" value="SKC91424.1"/>
    <property type="molecule type" value="Genomic_DNA"/>
</dbReference>
<evidence type="ECO:0000313" key="2">
    <source>
        <dbReference type="EMBL" id="SKC91424.1"/>
    </source>
</evidence>
<dbReference type="PANTHER" id="PTHR39174">
    <property type="entry name" value="INNER MEMBRANE PROTEIN-RELATED"/>
    <property type="match status" value="1"/>
</dbReference>
<dbReference type="PANTHER" id="PTHR39174:SF1">
    <property type="entry name" value="INNER MEMBRANE PROTEIN"/>
    <property type="match status" value="1"/>
</dbReference>
<keyword evidence="1" id="KW-0472">Membrane</keyword>
<dbReference type="OrthoDB" id="1752893at2"/>
<keyword evidence="1" id="KW-0812">Transmembrane</keyword>
<dbReference type="STRING" id="36842.SAMN02194393_05316"/>
<feature type="transmembrane region" description="Helical" evidence="1">
    <location>
        <begin position="53"/>
        <end position="73"/>
    </location>
</feature>
<gene>
    <name evidence="2" type="ORF">SAMN02194393_05316</name>
</gene>
<dbReference type="InterPro" id="IPR010398">
    <property type="entry name" value="DUF997"/>
</dbReference>
<dbReference type="AlphaFoldDB" id="A0A1T5MTR3"/>
<feature type="transmembrane region" description="Helical" evidence="1">
    <location>
        <begin position="15"/>
        <end position="33"/>
    </location>
</feature>
<reference evidence="3" key="1">
    <citation type="submission" date="2017-02" db="EMBL/GenBank/DDBJ databases">
        <authorList>
            <person name="Varghese N."/>
            <person name="Submissions S."/>
        </authorList>
    </citation>
    <scope>NUCLEOTIDE SEQUENCE [LARGE SCALE GENOMIC DNA]</scope>
    <source>
        <strain evidence="3">M1</strain>
    </source>
</reference>
<keyword evidence="3" id="KW-1185">Reference proteome</keyword>